<gene>
    <name evidence="1" type="ORF">C8J30_105203</name>
</gene>
<dbReference type="AlphaFoldDB" id="A0A318TZ12"/>
<keyword evidence="2" id="KW-1185">Reference proteome</keyword>
<comment type="caution">
    <text evidence="1">The sequence shown here is derived from an EMBL/GenBank/DDBJ whole genome shotgun (WGS) entry which is preliminary data.</text>
</comment>
<evidence type="ECO:0000313" key="1">
    <source>
        <dbReference type="EMBL" id="PYF10392.1"/>
    </source>
</evidence>
<dbReference type="OrthoDB" id="8338333at2"/>
<dbReference type="EMBL" id="QJTK01000005">
    <property type="protein sequence ID" value="PYF10392.1"/>
    <property type="molecule type" value="Genomic_DNA"/>
</dbReference>
<organism evidence="1 2">
    <name type="scientific">Rhodobacter viridis</name>
    <dbReference type="NCBI Taxonomy" id="1054202"/>
    <lineage>
        <taxon>Bacteria</taxon>
        <taxon>Pseudomonadati</taxon>
        <taxon>Pseudomonadota</taxon>
        <taxon>Alphaproteobacteria</taxon>
        <taxon>Rhodobacterales</taxon>
        <taxon>Rhodobacter group</taxon>
        <taxon>Rhodobacter</taxon>
    </lineage>
</organism>
<proteinExistence type="predicted"/>
<dbReference type="Proteomes" id="UP000247727">
    <property type="component" value="Unassembled WGS sequence"/>
</dbReference>
<accession>A0A318TZ12</accession>
<reference evidence="1 2" key="1">
    <citation type="submission" date="2018-06" db="EMBL/GenBank/DDBJ databases">
        <title>Genomic Encyclopedia of Type Strains, Phase III (KMG-III): the genomes of soil and plant-associated and newly described type strains.</title>
        <authorList>
            <person name="Whitman W."/>
        </authorList>
    </citation>
    <scope>NUCLEOTIDE SEQUENCE [LARGE SCALE GENOMIC DNA]</scope>
    <source>
        <strain evidence="1 2">JA737</strain>
    </source>
</reference>
<protein>
    <submittedName>
        <fullName evidence="1">Uncharacterized protein</fullName>
    </submittedName>
</protein>
<sequence length="404" mass="45636">MRLPTEALLPFAKKLADPLRLEHEVRVLTNTQRRLAGRVALVPKVDLDAYRFQAVYDWIEVRVHFARPTQAQHVQQVLRQFLDRNSHIAPEDLGPGGVFTACTIKVQEPASMARITEIHAALKTSFGEASAARVTGLEISIDAYPAQPGDKDRAVLLGAMQRTIWTGRDIWSNKNSRPRAVFAKVETGVRKLLRAPTMRERDLSAVSPDAHEIPPIDATMYLGASDDDLMIRLMDKVIDTQRMDGSFTDLSEDRKRVRIEATLKGAELLAIGVTDIASLKALQASRLQKRTFQFKLPTFSARSQIRTGSDVLQNEKQRWRARTWLRAGLVGLMAMDRESERFLKTQKRDVAKAVRRIKGPRPRVFAGKRLADSFVAWDEMNRKVNVALTALEKREGTAWKKLKP</sequence>
<evidence type="ECO:0000313" key="2">
    <source>
        <dbReference type="Proteomes" id="UP000247727"/>
    </source>
</evidence>
<name>A0A318TZ12_9RHOB</name>
<dbReference type="RefSeq" id="WP_110805553.1">
    <property type="nucleotide sequence ID" value="NZ_QJTK01000005.1"/>
</dbReference>